<evidence type="ECO:0000256" key="1">
    <source>
        <dbReference type="SAM" id="Coils"/>
    </source>
</evidence>
<feature type="coiled-coil region" evidence="1">
    <location>
        <begin position="33"/>
        <end position="64"/>
    </location>
</feature>
<reference evidence="2 3" key="1">
    <citation type="journal article" date="2021" name="BMC Biol.">
        <title>Horizontally acquired antibacterial genes associated with adaptive radiation of ladybird beetles.</title>
        <authorList>
            <person name="Li H.S."/>
            <person name="Tang X.F."/>
            <person name="Huang Y.H."/>
            <person name="Xu Z.Y."/>
            <person name="Chen M.L."/>
            <person name="Du X.Y."/>
            <person name="Qiu B.Y."/>
            <person name="Chen P.T."/>
            <person name="Zhang W."/>
            <person name="Slipinski A."/>
            <person name="Escalona H.E."/>
            <person name="Waterhouse R.M."/>
            <person name="Zwick A."/>
            <person name="Pang H."/>
        </authorList>
    </citation>
    <scope>NUCLEOTIDE SEQUENCE [LARGE SCALE GENOMIC DNA]</scope>
    <source>
        <strain evidence="2">SYSU2018</strain>
    </source>
</reference>
<gene>
    <name evidence="2" type="ORF">HHI36_002319</name>
</gene>
<evidence type="ECO:0000313" key="3">
    <source>
        <dbReference type="Proteomes" id="UP001516400"/>
    </source>
</evidence>
<dbReference type="EMBL" id="JABFTP020000185">
    <property type="protein sequence ID" value="KAL3287862.1"/>
    <property type="molecule type" value="Genomic_DNA"/>
</dbReference>
<keyword evidence="3" id="KW-1185">Reference proteome</keyword>
<protein>
    <submittedName>
        <fullName evidence="2">Uncharacterized protein</fullName>
    </submittedName>
</protein>
<name>A0ABD2PAY9_9CUCU</name>
<comment type="caution">
    <text evidence="2">The sequence shown here is derived from an EMBL/GenBank/DDBJ whole genome shotgun (WGS) entry which is preliminary data.</text>
</comment>
<organism evidence="2 3">
    <name type="scientific">Cryptolaemus montrouzieri</name>
    <dbReference type="NCBI Taxonomy" id="559131"/>
    <lineage>
        <taxon>Eukaryota</taxon>
        <taxon>Metazoa</taxon>
        <taxon>Ecdysozoa</taxon>
        <taxon>Arthropoda</taxon>
        <taxon>Hexapoda</taxon>
        <taxon>Insecta</taxon>
        <taxon>Pterygota</taxon>
        <taxon>Neoptera</taxon>
        <taxon>Endopterygota</taxon>
        <taxon>Coleoptera</taxon>
        <taxon>Polyphaga</taxon>
        <taxon>Cucujiformia</taxon>
        <taxon>Coccinelloidea</taxon>
        <taxon>Coccinellidae</taxon>
        <taxon>Scymninae</taxon>
        <taxon>Scymnini</taxon>
        <taxon>Cryptolaemus</taxon>
    </lineage>
</organism>
<sequence length="132" mass="15749">MKTERRNKDTIVRENQTSGTINPNMEVKLRQELTQREETIVFLKEKLENQKQSIEDHARHLAHRSYQSAAMLADIEKRVYTRLYTRMTEDLSQKIKSLETLYPQKILRRNIEKILLEKIEAPMSNKTTYSRV</sequence>
<dbReference type="AlphaFoldDB" id="A0ABD2PAY9"/>
<dbReference type="Proteomes" id="UP001516400">
    <property type="component" value="Unassembled WGS sequence"/>
</dbReference>
<keyword evidence="1" id="KW-0175">Coiled coil</keyword>
<accession>A0ABD2PAY9</accession>
<proteinExistence type="predicted"/>
<evidence type="ECO:0000313" key="2">
    <source>
        <dbReference type="EMBL" id="KAL3287862.1"/>
    </source>
</evidence>